<evidence type="ECO:0000313" key="3">
    <source>
        <dbReference type="Proteomes" id="UP000000552"/>
    </source>
</evidence>
<proteinExistence type="predicted"/>
<accession>Q987H4</accession>
<dbReference type="AlphaFoldDB" id="Q987H4"/>
<dbReference type="EMBL" id="BA000012">
    <property type="protein sequence ID" value="BAB53229.1"/>
    <property type="molecule type" value="Genomic_DNA"/>
</dbReference>
<sequence>MRLVEDAADVRREGLIRHRKSLTSFVRMLRYIRKSAYLCHAAPRAEAQMGSYKPRHDAIHDHQVECFASENGLTADLVWELILKHGNSRKAVIKAAQGLKRDAMQHGRSAPYSPVEPTPPQTMSVGRRKQ</sequence>
<dbReference type="HOGENOM" id="CLU_1936400_0_0_5"/>
<feature type="region of interest" description="Disordered" evidence="1">
    <location>
        <begin position="98"/>
        <end position="130"/>
    </location>
</feature>
<reference evidence="2 3" key="1">
    <citation type="journal article" date="2000" name="DNA Res.">
        <title>Complete genome structure of the nitrogen-fixing symbiotic bacterium Mesorhizobium loti.</title>
        <authorList>
            <person name="Kaneko T."/>
            <person name="Nakamura Y."/>
            <person name="Sato S."/>
            <person name="Asamizu E."/>
            <person name="Kato T."/>
            <person name="Sasamoto S."/>
            <person name="Watanabe A."/>
            <person name="Idesawa K."/>
            <person name="Ishikawa A."/>
            <person name="Kawashima K."/>
            <person name="Kimura T."/>
            <person name="Kishida Y."/>
            <person name="Kiyokawa C."/>
            <person name="Kohara M."/>
            <person name="Matsumoto M."/>
            <person name="Matsuno A."/>
            <person name="Mochizuki Y."/>
            <person name="Nakayama S."/>
            <person name="Nakazaki N."/>
            <person name="Shimpo S."/>
            <person name="Sugimoto M."/>
            <person name="Takeuchi C."/>
            <person name="Yamada M."/>
            <person name="Tabata S."/>
        </authorList>
    </citation>
    <scope>NUCLEOTIDE SEQUENCE [LARGE SCALE GENOMIC DNA]</scope>
    <source>
        <strain evidence="3">LMG 29417 / CECT 9101 / MAFF 303099</strain>
    </source>
</reference>
<gene>
    <name evidence="2" type="ordered locus">mll7052</name>
</gene>
<evidence type="ECO:0000256" key="1">
    <source>
        <dbReference type="SAM" id="MobiDB-lite"/>
    </source>
</evidence>
<name>Q987H4_RHILO</name>
<dbReference type="Proteomes" id="UP000000552">
    <property type="component" value="Chromosome"/>
</dbReference>
<dbReference type="KEGG" id="mlo:mll7052"/>
<organism evidence="2 3">
    <name type="scientific">Mesorhizobium japonicum (strain LMG 29417 / CECT 9101 / MAFF 303099)</name>
    <name type="common">Mesorhizobium loti (strain MAFF 303099)</name>
    <dbReference type="NCBI Taxonomy" id="266835"/>
    <lineage>
        <taxon>Bacteria</taxon>
        <taxon>Pseudomonadati</taxon>
        <taxon>Pseudomonadota</taxon>
        <taxon>Alphaproteobacteria</taxon>
        <taxon>Hyphomicrobiales</taxon>
        <taxon>Phyllobacteriaceae</taxon>
        <taxon>Mesorhizobium</taxon>
    </lineage>
</organism>
<protein>
    <submittedName>
        <fullName evidence="2">Mll7052 protein</fullName>
    </submittedName>
</protein>
<evidence type="ECO:0000313" key="2">
    <source>
        <dbReference type="EMBL" id="BAB53229.1"/>
    </source>
</evidence>